<organism evidence="2 3">
    <name type="scientific">Glomus cerebriforme</name>
    <dbReference type="NCBI Taxonomy" id="658196"/>
    <lineage>
        <taxon>Eukaryota</taxon>
        <taxon>Fungi</taxon>
        <taxon>Fungi incertae sedis</taxon>
        <taxon>Mucoromycota</taxon>
        <taxon>Glomeromycotina</taxon>
        <taxon>Glomeromycetes</taxon>
        <taxon>Glomerales</taxon>
        <taxon>Glomeraceae</taxon>
        <taxon>Glomus</taxon>
    </lineage>
</organism>
<evidence type="ECO:0000313" key="3">
    <source>
        <dbReference type="Proteomes" id="UP000265703"/>
    </source>
</evidence>
<protein>
    <submittedName>
        <fullName evidence="2">Uncharacterized protein</fullName>
    </submittedName>
</protein>
<dbReference type="AlphaFoldDB" id="A0A397SPX1"/>
<keyword evidence="3" id="KW-1185">Reference proteome</keyword>
<evidence type="ECO:0000256" key="1">
    <source>
        <dbReference type="SAM" id="MobiDB-lite"/>
    </source>
</evidence>
<feature type="region of interest" description="Disordered" evidence="1">
    <location>
        <begin position="60"/>
        <end position="80"/>
    </location>
</feature>
<feature type="compositionally biased region" description="Acidic residues" evidence="1">
    <location>
        <begin position="70"/>
        <end position="80"/>
    </location>
</feature>
<reference evidence="2 3" key="1">
    <citation type="submission" date="2018-06" db="EMBL/GenBank/DDBJ databases">
        <title>Comparative genomics reveals the genomic features of Rhizophagus irregularis, R. cerebriforme, R. diaphanum and Gigaspora rosea, and their symbiotic lifestyle signature.</title>
        <authorList>
            <person name="Morin E."/>
            <person name="San Clemente H."/>
            <person name="Chen E.C.H."/>
            <person name="De La Providencia I."/>
            <person name="Hainaut M."/>
            <person name="Kuo A."/>
            <person name="Kohler A."/>
            <person name="Murat C."/>
            <person name="Tang N."/>
            <person name="Roy S."/>
            <person name="Loubradou J."/>
            <person name="Henrissat B."/>
            <person name="Grigoriev I.V."/>
            <person name="Corradi N."/>
            <person name="Roux C."/>
            <person name="Martin F.M."/>
        </authorList>
    </citation>
    <scope>NUCLEOTIDE SEQUENCE [LARGE SCALE GENOMIC DNA]</scope>
    <source>
        <strain evidence="2 3">DAOM 227022</strain>
    </source>
</reference>
<accession>A0A397SPX1</accession>
<dbReference type="EMBL" id="QKYT01000334">
    <property type="protein sequence ID" value="RIA86959.1"/>
    <property type="molecule type" value="Genomic_DNA"/>
</dbReference>
<gene>
    <name evidence="2" type="ORF">C1645_828465</name>
</gene>
<name>A0A397SPX1_9GLOM</name>
<sequence>MNLLFYIFKQEAFHSKTYNFNIPDNVDDFNKSSNQNTSKTSGILKAFDKLQINSNNEEIYDDKNFHSEEQGEYEIPDDGF</sequence>
<evidence type="ECO:0000313" key="2">
    <source>
        <dbReference type="EMBL" id="RIA86959.1"/>
    </source>
</evidence>
<dbReference type="OrthoDB" id="2403411at2759"/>
<dbReference type="Proteomes" id="UP000265703">
    <property type="component" value="Unassembled WGS sequence"/>
</dbReference>
<comment type="caution">
    <text evidence="2">The sequence shown here is derived from an EMBL/GenBank/DDBJ whole genome shotgun (WGS) entry which is preliminary data.</text>
</comment>
<proteinExistence type="predicted"/>